<protein>
    <submittedName>
        <fullName evidence="3">Uncharacterized protein</fullName>
    </submittedName>
</protein>
<comment type="caution">
    <text evidence="3">The sequence shown here is derived from an EMBL/GenBank/DDBJ whole genome shotgun (WGS) entry which is preliminary data.</text>
</comment>
<evidence type="ECO:0000256" key="1">
    <source>
        <dbReference type="SAM" id="Coils"/>
    </source>
</evidence>
<feature type="coiled-coil region" evidence="1">
    <location>
        <begin position="154"/>
        <end position="216"/>
    </location>
</feature>
<accession>A0ABU6UXG4</accession>
<keyword evidence="1" id="KW-0175">Coiled coil</keyword>
<keyword evidence="4" id="KW-1185">Reference proteome</keyword>
<feature type="compositionally biased region" description="Basic and acidic residues" evidence="2">
    <location>
        <begin position="24"/>
        <end position="37"/>
    </location>
</feature>
<proteinExistence type="predicted"/>
<evidence type="ECO:0000313" key="3">
    <source>
        <dbReference type="EMBL" id="MED6164663.1"/>
    </source>
</evidence>
<name>A0ABU6UXG4_9FABA</name>
<dbReference type="Proteomes" id="UP001341840">
    <property type="component" value="Unassembled WGS sequence"/>
</dbReference>
<sequence>MVGGLAAIQEMRRKMLHNASNPGSRDHTSSSTEKDDVVGDQDIEVTNLEKTSLASPPRKKQKKGKEYVAKDVISLEANASDSFGCVLKQGFKAAKFVNSCLLTNDTEEALLELSTEKELIQMQKMMLRSAALCRDVEREIPKFRSTIEVQDKSLRDASSQIKSLNAVIDALQEENDKLKEGKKSAKDKSEAAEKQVAKLKGKLENSERQRMSLAKAVATTEKAAVDGVNETKKNIKDQCTLLAPKIDFSEVSAFKKVVIGEIVSIP</sequence>
<evidence type="ECO:0000313" key="4">
    <source>
        <dbReference type="Proteomes" id="UP001341840"/>
    </source>
</evidence>
<dbReference type="EMBL" id="JASCZI010122726">
    <property type="protein sequence ID" value="MED6164663.1"/>
    <property type="molecule type" value="Genomic_DNA"/>
</dbReference>
<organism evidence="3 4">
    <name type="scientific">Stylosanthes scabra</name>
    <dbReference type="NCBI Taxonomy" id="79078"/>
    <lineage>
        <taxon>Eukaryota</taxon>
        <taxon>Viridiplantae</taxon>
        <taxon>Streptophyta</taxon>
        <taxon>Embryophyta</taxon>
        <taxon>Tracheophyta</taxon>
        <taxon>Spermatophyta</taxon>
        <taxon>Magnoliopsida</taxon>
        <taxon>eudicotyledons</taxon>
        <taxon>Gunneridae</taxon>
        <taxon>Pentapetalae</taxon>
        <taxon>rosids</taxon>
        <taxon>fabids</taxon>
        <taxon>Fabales</taxon>
        <taxon>Fabaceae</taxon>
        <taxon>Papilionoideae</taxon>
        <taxon>50 kb inversion clade</taxon>
        <taxon>dalbergioids sensu lato</taxon>
        <taxon>Dalbergieae</taxon>
        <taxon>Pterocarpus clade</taxon>
        <taxon>Stylosanthes</taxon>
    </lineage>
</organism>
<reference evidence="3 4" key="1">
    <citation type="journal article" date="2023" name="Plants (Basel)">
        <title>Bridging the Gap: Combining Genomics and Transcriptomics Approaches to Understand Stylosanthes scabra, an Orphan Legume from the Brazilian Caatinga.</title>
        <authorList>
            <person name="Ferreira-Neto J.R.C."/>
            <person name="da Silva M.D."/>
            <person name="Binneck E."/>
            <person name="de Melo N.F."/>
            <person name="da Silva R.H."/>
            <person name="de Melo A.L.T.M."/>
            <person name="Pandolfi V."/>
            <person name="Bustamante F.O."/>
            <person name="Brasileiro-Vidal A.C."/>
            <person name="Benko-Iseppon A.M."/>
        </authorList>
    </citation>
    <scope>NUCLEOTIDE SEQUENCE [LARGE SCALE GENOMIC DNA]</scope>
    <source>
        <tissue evidence="3">Leaves</tissue>
    </source>
</reference>
<gene>
    <name evidence="3" type="ORF">PIB30_092325</name>
</gene>
<evidence type="ECO:0000256" key="2">
    <source>
        <dbReference type="SAM" id="MobiDB-lite"/>
    </source>
</evidence>
<feature type="region of interest" description="Disordered" evidence="2">
    <location>
        <begin position="13"/>
        <end position="66"/>
    </location>
</feature>